<reference evidence="6" key="1">
    <citation type="journal article" date="2013" name="Science">
        <title>The Amborella genome and the evolution of flowering plants.</title>
        <authorList>
            <consortium name="Amborella Genome Project"/>
        </authorList>
    </citation>
    <scope>NUCLEOTIDE SEQUENCE [LARGE SCALE GENOMIC DNA]</scope>
</reference>
<evidence type="ECO:0000313" key="6">
    <source>
        <dbReference type="Proteomes" id="UP000017836"/>
    </source>
</evidence>
<dbReference type="FunFam" id="1.10.10.60:FF:000010">
    <property type="entry name" value="Transcriptional activator Myb isoform A"/>
    <property type="match status" value="1"/>
</dbReference>
<dbReference type="Proteomes" id="UP000017836">
    <property type="component" value="Unassembled WGS sequence"/>
</dbReference>
<dbReference type="Gramene" id="ERN07489">
    <property type="protein sequence ID" value="ERN07489"/>
    <property type="gene ID" value="AMTR_s00019p00256850"/>
</dbReference>
<dbReference type="SMART" id="SM00717">
    <property type="entry name" value="SANT"/>
    <property type="match status" value="2"/>
</dbReference>
<dbReference type="Gene3D" id="1.10.10.60">
    <property type="entry name" value="Homeodomain-like"/>
    <property type="match status" value="2"/>
</dbReference>
<dbReference type="CDD" id="cd00167">
    <property type="entry name" value="SANT"/>
    <property type="match status" value="2"/>
</dbReference>
<evidence type="ECO:0000259" key="4">
    <source>
        <dbReference type="PROSITE" id="PS51294"/>
    </source>
</evidence>
<name>W1PID6_AMBTC</name>
<feature type="domain" description="HTH myb-type" evidence="4">
    <location>
        <begin position="40"/>
        <end position="95"/>
    </location>
</feature>
<sequence>MAIITRQLLSIPLYAAMQHDTFFTYRTEVQCYHRWHKVLNPDLVKGQWSKEGDDMIIELVLQHGAKNWSTIAQALLGWNGKQCRERWHNHLNPAIHKEAWTPHEELALIRAHQQHGNKWVKLAKFLPGRTNNAIKNNWNSSLKKKLASYAGSGLLGQFPGYLLWTQLSHVSHLSLLHGINQPWGMTVSRMELEWIICQNVVKNQFQLGASNLNIVADTSVPAIHDASELKLTRRM</sequence>
<evidence type="ECO:0000256" key="1">
    <source>
        <dbReference type="ARBA" id="ARBA00022737"/>
    </source>
</evidence>
<dbReference type="SUPFAM" id="SSF46689">
    <property type="entry name" value="Homeodomain-like"/>
    <property type="match status" value="1"/>
</dbReference>
<protein>
    <submittedName>
        <fullName evidence="5">Uncharacterized protein</fullName>
    </submittedName>
</protein>
<dbReference type="eggNOG" id="KOG0048">
    <property type="taxonomic scope" value="Eukaryota"/>
</dbReference>
<feature type="domain" description="HTH myb-type" evidence="4">
    <location>
        <begin position="97"/>
        <end position="146"/>
    </location>
</feature>
<dbReference type="InterPro" id="IPR050560">
    <property type="entry name" value="MYB_TF"/>
</dbReference>
<dbReference type="GO" id="GO:0005634">
    <property type="term" value="C:nucleus"/>
    <property type="evidence" value="ECO:0000318"/>
    <property type="project" value="GO_Central"/>
</dbReference>
<feature type="domain" description="Myb-like" evidence="3">
    <location>
        <begin position="40"/>
        <end position="91"/>
    </location>
</feature>
<dbReference type="GO" id="GO:0006355">
    <property type="term" value="P:regulation of DNA-templated transcription"/>
    <property type="evidence" value="ECO:0000318"/>
    <property type="project" value="GO_Central"/>
</dbReference>
<organism evidence="5 6">
    <name type="scientific">Amborella trichopoda</name>
    <dbReference type="NCBI Taxonomy" id="13333"/>
    <lineage>
        <taxon>Eukaryota</taxon>
        <taxon>Viridiplantae</taxon>
        <taxon>Streptophyta</taxon>
        <taxon>Embryophyta</taxon>
        <taxon>Tracheophyta</taxon>
        <taxon>Spermatophyta</taxon>
        <taxon>Magnoliopsida</taxon>
        <taxon>Amborellales</taxon>
        <taxon>Amborellaceae</taxon>
        <taxon>Amborella</taxon>
    </lineage>
</organism>
<keyword evidence="1" id="KW-0677">Repeat</keyword>
<dbReference type="GO" id="GO:0000981">
    <property type="term" value="F:DNA-binding transcription factor activity, RNA polymerase II-specific"/>
    <property type="evidence" value="ECO:0000318"/>
    <property type="project" value="GO_Central"/>
</dbReference>
<gene>
    <name evidence="5" type="ORF">AMTR_s00019p00256850</name>
</gene>
<dbReference type="GO" id="GO:0000978">
    <property type="term" value="F:RNA polymerase II cis-regulatory region sequence-specific DNA binding"/>
    <property type="evidence" value="ECO:0000318"/>
    <property type="project" value="GO_Central"/>
</dbReference>
<evidence type="ECO:0000259" key="3">
    <source>
        <dbReference type="PROSITE" id="PS50090"/>
    </source>
</evidence>
<evidence type="ECO:0000256" key="2">
    <source>
        <dbReference type="ARBA" id="ARBA00023125"/>
    </source>
</evidence>
<dbReference type="InterPro" id="IPR001005">
    <property type="entry name" value="SANT/Myb"/>
</dbReference>
<dbReference type="EMBL" id="KI393807">
    <property type="protein sequence ID" value="ERN07489.1"/>
    <property type="molecule type" value="Genomic_DNA"/>
</dbReference>
<dbReference type="PANTHER" id="PTHR45614">
    <property type="entry name" value="MYB PROTEIN-RELATED"/>
    <property type="match status" value="1"/>
</dbReference>
<accession>W1PID6</accession>
<evidence type="ECO:0000313" key="5">
    <source>
        <dbReference type="EMBL" id="ERN07489.1"/>
    </source>
</evidence>
<dbReference type="PROSITE" id="PS50090">
    <property type="entry name" value="MYB_LIKE"/>
    <property type="match status" value="2"/>
</dbReference>
<dbReference type="HOGENOM" id="CLU_1181614_0_0_1"/>
<feature type="domain" description="Myb-like" evidence="3">
    <location>
        <begin position="92"/>
        <end position="142"/>
    </location>
</feature>
<dbReference type="Pfam" id="PF13921">
    <property type="entry name" value="Myb_DNA-bind_6"/>
    <property type="match status" value="1"/>
</dbReference>
<dbReference type="AlphaFoldDB" id="W1PID6"/>
<keyword evidence="6" id="KW-1185">Reference proteome</keyword>
<keyword evidence="2" id="KW-0238">DNA-binding</keyword>
<proteinExistence type="predicted"/>
<dbReference type="PROSITE" id="PS51294">
    <property type="entry name" value="HTH_MYB"/>
    <property type="match status" value="2"/>
</dbReference>
<dbReference type="PANTHER" id="PTHR45614:SF123">
    <property type="entry name" value="MYB DNA-BINDING DOMAIN SUPERFAMILY PROTEIN-RELATED"/>
    <property type="match status" value="1"/>
</dbReference>
<dbReference type="InterPro" id="IPR017930">
    <property type="entry name" value="Myb_dom"/>
</dbReference>
<dbReference type="InterPro" id="IPR009057">
    <property type="entry name" value="Homeodomain-like_sf"/>
</dbReference>